<dbReference type="GO" id="GO:0015192">
    <property type="term" value="F:L-phenylalanine transmembrane transporter activity"/>
    <property type="evidence" value="ECO:0007669"/>
    <property type="project" value="TreeGrafter"/>
</dbReference>
<evidence type="ECO:0000313" key="6">
    <source>
        <dbReference type="EMBL" id="BAT59453.1"/>
    </source>
</evidence>
<dbReference type="SUPFAM" id="SSF52540">
    <property type="entry name" value="P-loop containing nucleoside triphosphate hydrolases"/>
    <property type="match status" value="1"/>
</dbReference>
<dbReference type="GO" id="GO:1903805">
    <property type="term" value="P:L-valine import across plasma membrane"/>
    <property type="evidence" value="ECO:0007669"/>
    <property type="project" value="TreeGrafter"/>
</dbReference>
<dbReference type="InterPro" id="IPR003439">
    <property type="entry name" value="ABC_transporter-like_ATP-bd"/>
</dbReference>
<dbReference type="EMBL" id="AP014946">
    <property type="protein sequence ID" value="BAT59453.1"/>
    <property type="molecule type" value="Genomic_DNA"/>
</dbReference>
<evidence type="ECO:0000256" key="3">
    <source>
        <dbReference type="ARBA" id="ARBA00022840"/>
    </source>
</evidence>
<organism evidence="6 7">
    <name type="scientific">Variibacter gotjawalensis</name>
    <dbReference type="NCBI Taxonomy" id="1333996"/>
    <lineage>
        <taxon>Bacteria</taxon>
        <taxon>Pseudomonadati</taxon>
        <taxon>Pseudomonadota</taxon>
        <taxon>Alphaproteobacteria</taxon>
        <taxon>Hyphomicrobiales</taxon>
        <taxon>Nitrobacteraceae</taxon>
        <taxon>Variibacter</taxon>
    </lineage>
</organism>
<reference evidence="6 7" key="1">
    <citation type="submission" date="2015-08" db="EMBL/GenBank/DDBJ databases">
        <title>Investigation of the bacterial diversity of lava forest soil.</title>
        <authorList>
            <person name="Lee J.S."/>
        </authorList>
    </citation>
    <scope>NUCLEOTIDE SEQUENCE [LARGE SCALE GENOMIC DNA]</scope>
    <source>
        <strain evidence="6 7">GJW-30</strain>
    </source>
</reference>
<dbReference type="GO" id="GO:0005886">
    <property type="term" value="C:plasma membrane"/>
    <property type="evidence" value="ECO:0007669"/>
    <property type="project" value="TreeGrafter"/>
</dbReference>
<evidence type="ECO:0000259" key="5">
    <source>
        <dbReference type="PROSITE" id="PS50893"/>
    </source>
</evidence>
<keyword evidence="2" id="KW-0547">Nucleotide-binding</keyword>
<sequence length="263" mass="27811">MMAEALLSIDEVSVRFGGVVALDGVSLNVKQGSIHAVIGPNGAGKSTLINAVTGLAAINSGSVRFLGQRIDGSAPHAINRRGIARTFQNTELFGEMTVLENVMIGADRHLAGGLLSSALHFPGYRRTERAVFEEAKRLLGVVGLSDDIDTAAAALPFGKQRRLEIARALATQPKLLLLDEPAAGLRSAEVSALNDVLISLRTKLGLTILVIDHVMALVMAISDRIAVLNFGRKIAEGTPTEVRNSPEVIEAYLGEKAAHAADH</sequence>
<dbReference type="InterPro" id="IPR051120">
    <property type="entry name" value="ABC_AA/LPS_Transport"/>
</dbReference>
<keyword evidence="3 6" id="KW-0067">ATP-binding</keyword>
<dbReference type="GO" id="GO:0015808">
    <property type="term" value="P:L-alanine transport"/>
    <property type="evidence" value="ECO:0007669"/>
    <property type="project" value="TreeGrafter"/>
</dbReference>
<accession>A0A0S3PU65</accession>
<keyword evidence="1" id="KW-0813">Transport</keyword>
<dbReference type="InterPro" id="IPR003593">
    <property type="entry name" value="AAA+_ATPase"/>
</dbReference>
<dbReference type="GO" id="GO:0042941">
    <property type="term" value="P:D-alanine transmembrane transport"/>
    <property type="evidence" value="ECO:0007669"/>
    <property type="project" value="TreeGrafter"/>
</dbReference>
<name>A0A0S3PU65_9BRAD</name>
<evidence type="ECO:0000256" key="4">
    <source>
        <dbReference type="ARBA" id="ARBA00024722"/>
    </source>
</evidence>
<evidence type="ECO:0000313" key="7">
    <source>
        <dbReference type="Proteomes" id="UP000236884"/>
    </source>
</evidence>
<evidence type="ECO:0000256" key="2">
    <source>
        <dbReference type="ARBA" id="ARBA00022741"/>
    </source>
</evidence>
<dbReference type="AlphaFoldDB" id="A0A0S3PU65"/>
<dbReference type="InterPro" id="IPR027417">
    <property type="entry name" value="P-loop_NTPase"/>
</dbReference>
<dbReference type="GO" id="GO:0016887">
    <property type="term" value="F:ATP hydrolysis activity"/>
    <property type="evidence" value="ECO:0007669"/>
    <property type="project" value="InterPro"/>
</dbReference>
<dbReference type="GO" id="GO:0005304">
    <property type="term" value="F:L-valine transmembrane transporter activity"/>
    <property type="evidence" value="ECO:0007669"/>
    <property type="project" value="TreeGrafter"/>
</dbReference>
<dbReference type="Gene3D" id="3.40.50.300">
    <property type="entry name" value="P-loop containing nucleotide triphosphate hydrolases"/>
    <property type="match status" value="1"/>
</dbReference>
<dbReference type="PANTHER" id="PTHR45772">
    <property type="entry name" value="CONSERVED COMPONENT OF ABC TRANSPORTER FOR NATURAL AMINO ACIDS-RELATED"/>
    <property type="match status" value="1"/>
</dbReference>
<protein>
    <submittedName>
        <fullName evidence="6">Glutamine transport ATP-binding protein GlnQ</fullName>
    </submittedName>
</protein>
<dbReference type="InterPro" id="IPR032823">
    <property type="entry name" value="BCA_ABC_TP_C"/>
</dbReference>
<dbReference type="KEGG" id="vgo:GJW-30_1_01986"/>
<keyword evidence="7" id="KW-1185">Reference proteome</keyword>
<dbReference type="Proteomes" id="UP000236884">
    <property type="component" value="Chromosome"/>
</dbReference>
<evidence type="ECO:0000256" key="1">
    <source>
        <dbReference type="ARBA" id="ARBA00022448"/>
    </source>
</evidence>
<dbReference type="SMART" id="SM00382">
    <property type="entry name" value="AAA"/>
    <property type="match status" value="1"/>
</dbReference>
<dbReference type="GO" id="GO:0015188">
    <property type="term" value="F:L-isoleucine transmembrane transporter activity"/>
    <property type="evidence" value="ECO:0007669"/>
    <property type="project" value="TreeGrafter"/>
</dbReference>
<comment type="function">
    <text evidence="4">Involved in beta-(1--&gt;2)glucan export. Transmembrane domains (TMD) form a pore in the inner membrane and the ATP-binding domain (NBD) is responsible for energy generation.</text>
</comment>
<gene>
    <name evidence="6" type="primary">glnQ_2</name>
    <name evidence="6" type="ORF">GJW-30_1_01986</name>
</gene>
<dbReference type="FunFam" id="3.40.50.300:FF:000421">
    <property type="entry name" value="Branched-chain amino acid ABC transporter ATP-binding protein"/>
    <property type="match status" value="1"/>
</dbReference>
<dbReference type="CDD" id="cd03219">
    <property type="entry name" value="ABC_Mj1267_LivG_branched"/>
    <property type="match status" value="1"/>
</dbReference>
<dbReference type="PANTHER" id="PTHR45772:SF7">
    <property type="entry name" value="AMINO ACID ABC TRANSPORTER ATP-BINDING PROTEIN"/>
    <property type="match status" value="1"/>
</dbReference>
<dbReference type="PROSITE" id="PS50893">
    <property type="entry name" value="ABC_TRANSPORTER_2"/>
    <property type="match status" value="1"/>
</dbReference>
<dbReference type="GO" id="GO:0005524">
    <property type="term" value="F:ATP binding"/>
    <property type="evidence" value="ECO:0007669"/>
    <property type="project" value="UniProtKB-KW"/>
</dbReference>
<feature type="domain" description="ABC transporter" evidence="5">
    <location>
        <begin position="7"/>
        <end position="255"/>
    </location>
</feature>
<proteinExistence type="predicted"/>
<dbReference type="Pfam" id="PF00005">
    <property type="entry name" value="ABC_tran"/>
    <property type="match status" value="1"/>
</dbReference>
<dbReference type="Pfam" id="PF12399">
    <property type="entry name" value="BCA_ABC_TP_C"/>
    <property type="match status" value="1"/>
</dbReference>
<dbReference type="RefSeq" id="WP_197703783.1">
    <property type="nucleotide sequence ID" value="NZ_AP014946.1"/>
</dbReference>
<dbReference type="GO" id="GO:1903806">
    <property type="term" value="P:L-isoleucine import across plasma membrane"/>
    <property type="evidence" value="ECO:0007669"/>
    <property type="project" value="TreeGrafter"/>
</dbReference>